<evidence type="ECO:0008006" key="6">
    <source>
        <dbReference type="Google" id="ProtNLM"/>
    </source>
</evidence>
<dbReference type="Pfam" id="PF13179">
    <property type="entry name" value="DUF4006"/>
    <property type="match status" value="1"/>
</dbReference>
<evidence type="ECO:0000313" key="2">
    <source>
        <dbReference type="EMBL" id="BCD46259.1"/>
    </source>
</evidence>
<dbReference type="EMBL" id="AP019774">
    <property type="protein sequence ID" value="BCD70598.1"/>
    <property type="molecule type" value="Genomic_DNA"/>
</dbReference>
<keyword evidence="1" id="KW-0812">Transmembrane</keyword>
<accession>A0A6J4CYK5</accession>
<dbReference type="RefSeq" id="WP_034376061.1">
    <property type="nucleotide sequence ID" value="NZ_AP019774.1"/>
</dbReference>
<dbReference type="Proteomes" id="UP000317935">
    <property type="component" value="Chromosome"/>
</dbReference>
<dbReference type="OrthoDB" id="5329813at2"/>
<protein>
    <recommendedName>
        <fullName evidence="6">DUF4006 domain-containing protein</fullName>
    </recommendedName>
</protein>
<name>A0A6J4CYK5_9HELI</name>
<feature type="transmembrane region" description="Helical" evidence="1">
    <location>
        <begin position="6"/>
        <end position="29"/>
    </location>
</feature>
<organism evidence="3 4">
    <name type="scientific">Helicobacter suis</name>
    <dbReference type="NCBI Taxonomy" id="104628"/>
    <lineage>
        <taxon>Bacteria</taxon>
        <taxon>Pseudomonadati</taxon>
        <taxon>Campylobacterota</taxon>
        <taxon>Epsilonproteobacteria</taxon>
        <taxon>Campylobacterales</taxon>
        <taxon>Helicobacteraceae</taxon>
        <taxon>Helicobacter</taxon>
    </lineage>
</organism>
<dbReference type="AlphaFoldDB" id="A0A6J4CYK5"/>
<reference evidence="2 5" key="2">
    <citation type="submission" date="2020-04" db="EMBL/GenBank/DDBJ databases">
        <title>Genomic analysis of gastric non-Helicobacter pylori Helicobacters isolated in Japan.</title>
        <authorList>
            <person name="Suzuki M."/>
            <person name="Rimbara E."/>
        </authorList>
    </citation>
    <scope>NUCLEOTIDE SEQUENCE [LARGE SCALE GENOMIC DNA]</scope>
    <source>
        <strain evidence="2 5">NHP19-0020</strain>
    </source>
</reference>
<keyword evidence="1" id="KW-0472">Membrane</keyword>
<sequence>MNGLFGLNGILGCLLVVVALLALVVFLGLKAVSIQQQEATNYYKLDTKNIQMFVNNQQFYQSHKE</sequence>
<proteinExistence type="predicted"/>
<reference evidence="3 4" key="1">
    <citation type="submission" date="2019-06" db="EMBL/GenBank/DDBJ databases">
        <title>Complete genome sequence of Helicobacter suis SNTW101c.</title>
        <authorList>
            <person name="Rimbara E."/>
            <person name="Suzuki M."/>
            <person name="Matsui H."/>
            <person name="Nakamura M."/>
            <person name="Mori S."/>
            <person name="Shibayama K."/>
        </authorList>
    </citation>
    <scope>NUCLEOTIDE SEQUENCE [LARGE SCALE GENOMIC DNA]</scope>
    <source>
        <strain evidence="3 4">SNTW101c</strain>
    </source>
</reference>
<evidence type="ECO:0000313" key="3">
    <source>
        <dbReference type="EMBL" id="BCD70598.1"/>
    </source>
</evidence>
<dbReference type="EMBL" id="AP023036">
    <property type="protein sequence ID" value="BCD46259.1"/>
    <property type="molecule type" value="Genomic_DNA"/>
</dbReference>
<dbReference type="GeneID" id="56928457"/>
<evidence type="ECO:0000313" key="4">
    <source>
        <dbReference type="Proteomes" id="UP000317935"/>
    </source>
</evidence>
<keyword evidence="1" id="KW-1133">Transmembrane helix</keyword>
<dbReference type="InterPro" id="IPR025065">
    <property type="entry name" value="DUF4006"/>
</dbReference>
<evidence type="ECO:0000256" key="1">
    <source>
        <dbReference type="SAM" id="Phobius"/>
    </source>
</evidence>
<gene>
    <name evidence="2" type="ORF">NHP190020_12980</name>
    <name evidence="3" type="ORF">SNTW_12430</name>
</gene>
<dbReference type="Proteomes" id="UP000509742">
    <property type="component" value="Chromosome"/>
</dbReference>
<evidence type="ECO:0000313" key="5">
    <source>
        <dbReference type="Proteomes" id="UP000509742"/>
    </source>
</evidence>
<keyword evidence="5" id="KW-1185">Reference proteome</keyword>